<dbReference type="Pfam" id="PF13472">
    <property type="entry name" value="Lipase_GDSL_2"/>
    <property type="match status" value="1"/>
</dbReference>
<organism evidence="6 7">
    <name type="scientific">Cellulomonas flavigena (strain ATCC 482 / DSM 20109 / BCRC 11376 / JCM 18109 / NBRC 3775 / NCIMB 8073 / NRS 134)</name>
    <dbReference type="NCBI Taxonomy" id="446466"/>
    <lineage>
        <taxon>Bacteria</taxon>
        <taxon>Bacillati</taxon>
        <taxon>Actinomycetota</taxon>
        <taxon>Actinomycetes</taxon>
        <taxon>Micrococcales</taxon>
        <taxon>Cellulomonadaceae</taxon>
        <taxon>Cellulomonas</taxon>
    </lineage>
</organism>
<feature type="region of interest" description="Disordered" evidence="3">
    <location>
        <begin position="372"/>
        <end position="447"/>
    </location>
</feature>
<dbReference type="PROSITE" id="PS51173">
    <property type="entry name" value="CBM2"/>
    <property type="match status" value="1"/>
</dbReference>
<dbReference type="PANTHER" id="PTHR37834">
    <property type="entry name" value="GDSL-LIKE LIPASE/ACYLHYDROLASE DOMAIN PROTEIN (AFU_ORTHOLOGUE AFUA_2G00620)"/>
    <property type="match status" value="1"/>
</dbReference>
<evidence type="ECO:0000313" key="7">
    <source>
        <dbReference type="Proteomes" id="UP000000849"/>
    </source>
</evidence>
<sequence>MHRPRRPAAVALTALTASVALVLTGAATQLPAAAADQPAPIADTVHAVGRVKAVSGGLAYSWPGVAFEGRFRGTGVGVVLDDGNADYDLFVDGRRRAHWILPGQGTKFVTGLADGEHTVRLVKRNESPWATSTFGGFVPWTGGEILEAPAPRQVQLEFYGDSYTAGYGNESRTRECTGDEVNRTTNADAAFPAIVGRAVGADVHVNAFSGRGMVRNYAGSDLGTSFRTYADRALLAVPGDAWQRPADWQPQVVVVGLGINDFSTAVGAGEPWSEQTLRTQFRAAYDGFVDSLRRSYGPDTFIVLSAPDHTPDIRTTTVAIAQDRLAAGDDRVIPWAFGGLDLTGCHWHPSTADHVTIAASLSQLVTSVLSVDGITPTPEPEPFRPIQPDASPEPAPTGNPSATPSPPTGYPTPTPTGPTHPTDPPSPTAPPSPTPTPTDVPTAPPGASCTAALAVTATWPGGYQAKVDVTAGSRPLGGWSVTFTLPGSLTQGWSGEFAASGSAVTVSNASWNGALGGGTTTSAGFIGSGTPPTSGAVPCTGVPAT</sequence>
<proteinExistence type="predicted"/>
<evidence type="ECO:0000256" key="4">
    <source>
        <dbReference type="SAM" id="SignalP"/>
    </source>
</evidence>
<dbReference type="InterPro" id="IPR008965">
    <property type="entry name" value="CBM2/CBM3_carb-bd_dom_sf"/>
</dbReference>
<dbReference type="PANTHER" id="PTHR37834:SF2">
    <property type="entry name" value="ESTERASE, SGNH HYDROLASE-TYPE"/>
    <property type="match status" value="1"/>
</dbReference>
<dbReference type="GO" id="GO:0030247">
    <property type="term" value="F:polysaccharide binding"/>
    <property type="evidence" value="ECO:0007669"/>
    <property type="project" value="UniProtKB-UniRule"/>
</dbReference>
<keyword evidence="1" id="KW-0378">Hydrolase</keyword>
<dbReference type="EMBL" id="CP001964">
    <property type="protein sequence ID" value="ADG76051.1"/>
    <property type="molecule type" value="Genomic_DNA"/>
</dbReference>
<evidence type="ECO:0000256" key="2">
    <source>
        <dbReference type="ARBA" id="ARBA00023295"/>
    </source>
</evidence>
<evidence type="ECO:0000313" key="6">
    <source>
        <dbReference type="EMBL" id="ADG76051.1"/>
    </source>
</evidence>
<dbReference type="STRING" id="446466.Cfla_3169"/>
<name>D5ULU5_CELFN</name>
<dbReference type="Gene3D" id="2.60.40.290">
    <property type="match status" value="1"/>
</dbReference>
<dbReference type="CAZy" id="CBM2">
    <property type="family name" value="Carbohydrate-Binding Module Family 2"/>
</dbReference>
<dbReference type="InterPro" id="IPR012291">
    <property type="entry name" value="CBM2_carb-bd_dom_sf"/>
</dbReference>
<dbReference type="InterPro" id="IPR040794">
    <property type="entry name" value="CE2_N"/>
</dbReference>
<evidence type="ECO:0000256" key="1">
    <source>
        <dbReference type="ARBA" id="ARBA00022801"/>
    </source>
</evidence>
<feature type="compositionally biased region" description="Pro residues" evidence="3">
    <location>
        <begin position="377"/>
        <end position="444"/>
    </location>
</feature>
<dbReference type="HOGENOM" id="CLU_042506_1_0_11"/>
<dbReference type="RefSeq" id="WP_013118382.1">
    <property type="nucleotide sequence ID" value="NC_014151.1"/>
</dbReference>
<feature type="domain" description="CBM2" evidence="5">
    <location>
        <begin position="442"/>
        <end position="542"/>
    </location>
</feature>
<feature type="chain" id="PRO_5003077915" evidence="4">
    <location>
        <begin position="35"/>
        <end position="545"/>
    </location>
</feature>
<gene>
    <name evidence="6" type="ordered locus">Cfla_3169</name>
</gene>
<dbReference type="SMART" id="SM00637">
    <property type="entry name" value="CBD_II"/>
    <property type="match status" value="1"/>
</dbReference>
<evidence type="ECO:0000259" key="5">
    <source>
        <dbReference type="PROSITE" id="PS51173"/>
    </source>
</evidence>
<dbReference type="InterPro" id="IPR001919">
    <property type="entry name" value="CBD2"/>
</dbReference>
<dbReference type="eggNOG" id="COG2730">
    <property type="taxonomic scope" value="Bacteria"/>
</dbReference>
<dbReference type="Pfam" id="PF00553">
    <property type="entry name" value="CBM_2"/>
    <property type="match status" value="1"/>
</dbReference>
<dbReference type="InterPro" id="IPR013830">
    <property type="entry name" value="SGNH_hydro"/>
</dbReference>
<dbReference type="Pfam" id="PF17996">
    <property type="entry name" value="CE2_N"/>
    <property type="match status" value="1"/>
</dbReference>
<keyword evidence="7" id="KW-1185">Reference proteome</keyword>
<dbReference type="eggNOG" id="COG2755">
    <property type="taxonomic scope" value="Bacteria"/>
</dbReference>
<dbReference type="AlphaFoldDB" id="D5ULU5"/>
<dbReference type="GO" id="GO:0005975">
    <property type="term" value="P:carbohydrate metabolic process"/>
    <property type="evidence" value="ECO:0007669"/>
    <property type="project" value="InterPro"/>
</dbReference>
<dbReference type="InterPro" id="IPR036514">
    <property type="entry name" value="SGNH_hydro_sf"/>
</dbReference>
<dbReference type="Gene3D" id="2.60.120.260">
    <property type="entry name" value="Galactose-binding domain-like"/>
    <property type="match status" value="1"/>
</dbReference>
<dbReference type="CDD" id="cd01831">
    <property type="entry name" value="Endoglucanase_E_like"/>
    <property type="match status" value="1"/>
</dbReference>
<reference evidence="6 7" key="1">
    <citation type="journal article" date="2010" name="Stand. Genomic Sci.">
        <title>Complete genome sequence of Cellulomonas flavigena type strain (134).</title>
        <authorList>
            <person name="Abt B."/>
            <person name="Foster B."/>
            <person name="Lapidus A."/>
            <person name="Clum A."/>
            <person name="Sun H."/>
            <person name="Pukall R."/>
            <person name="Lucas S."/>
            <person name="Glavina Del Rio T."/>
            <person name="Nolan M."/>
            <person name="Tice H."/>
            <person name="Cheng J.F."/>
            <person name="Pitluck S."/>
            <person name="Liolios K."/>
            <person name="Ivanova N."/>
            <person name="Mavromatis K."/>
            <person name="Ovchinnikova G."/>
            <person name="Pati A."/>
            <person name="Goodwin L."/>
            <person name="Chen A."/>
            <person name="Palaniappan K."/>
            <person name="Land M."/>
            <person name="Hauser L."/>
            <person name="Chang Y.J."/>
            <person name="Jeffries C.D."/>
            <person name="Rohde M."/>
            <person name="Goker M."/>
            <person name="Woyke T."/>
            <person name="Bristow J."/>
            <person name="Eisen J.A."/>
            <person name="Markowitz V."/>
            <person name="Hugenholtz P."/>
            <person name="Kyrpides N.C."/>
            <person name="Klenk H.P."/>
        </authorList>
    </citation>
    <scope>NUCLEOTIDE SEQUENCE [LARGE SCALE GENOMIC DNA]</scope>
    <source>
        <strain evidence="7">ATCC 482 / DSM 20109 / BCRC 11376 / JCM 18109 / NBRC 3775 / NCIMB 8073 / NRS 134</strain>
    </source>
</reference>
<dbReference type="GO" id="GO:0052689">
    <property type="term" value="F:carboxylic ester hydrolase activity"/>
    <property type="evidence" value="ECO:0007669"/>
    <property type="project" value="InterPro"/>
</dbReference>
<dbReference type="InterPro" id="IPR052762">
    <property type="entry name" value="PCW_deacetylase/CE"/>
</dbReference>
<dbReference type="InterPro" id="IPR037461">
    <property type="entry name" value="CtCE2-like_dom"/>
</dbReference>
<protein>
    <submittedName>
        <fullName evidence="6">Cellulose-binding family II</fullName>
    </submittedName>
</protein>
<keyword evidence="4" id="KW-0732">Signal</keyword>
<dbReference type="Gene3D" id="3.40.50.1110">
    <property type="entry name" value="SGNH hydrolase"/>
    <property type="match status" value="1"/>
</dbReference>
<dbReference type="GO" id="GO:0004553">
    <property type="term" value="F:hydrolase activity, hydrolyzing O-glycosyl compounds"/>
    <property type="evidence" value="ECO:0007669"/>
    <property type="project" value="InterPro"/>
</dbReference>
<dbReference type="SUPFAM" id="SSF52266">
    <property type="entry name" value="SGNH hydrolase"/>
    <property type="match status" value="1"/>
</dbReference>
<feature type="signal peptide" evidence="4">
    <location>
        <begin position="1"/>
        <end position="34"/>
    </location>
</feature>
<dbReference type="SUPFAM" id="SSF49384">
    <property type="entry name" value="Carbohydrate-binding domain"/>
    <property type="match status" value="1"/>
</dbReference>
<dbReference type="Proteomes" id="UP000000849">
    <property type="component" value="Chromosome"/>
</dbReference>
<evidence type="ECO:0000256" key="3">
    <source>
        <dbReference type="SAM" id="MobiDB-lite"/>
    </source>
</evidence>
<accession>D5ULU5</accession>
<dbReference type="PRINTS" id="PR01217">
    <property type="entry name" value="PRICHEXTENSN"/>
</dbReference>
<dbReference type="KEGG" id="cfl:Cfla_3169"/>
<keyword evidence="2" id="KW-0326">Glycosidase</keyword>